<protein>
    <submittedName>
        <fullName evidence="5">ABC-type antimicrobial peptide transport system, ATPase component</fullName>
    </submittedName>
</protein>
<reference evidence="5" key="1">
    <citation type="submission" date="2018-06" db="EMBL/GenBank/DDBJ databases">
        <authorList>
            <person name="Zhirakovskaya E."/>
        </authorList>
    </citation>
    <scope>NUCLEOTIDE SEQUENCE</scope>
</reference>
<dbReference type="Gene3D" id="3.40.50.300">
    <property type="entry name" value="P-loop containing nucleotide triphosphate hydrolases"/>
    <property type="match status" value="1"/>
</dbReference>
<dbReference type="CDD" id="cd03255">
    <property type="entry name" value="ABC_MJ0796_LolCDE_FtsE"/>
    <property type="match status" value="1"/>
</dbReference>
<dbReference type="PANTHER" id="PTHR24220:SF86">
    <property type="entry name" value="ABC TRANSPORTER ABCH.1"/>
    <property type="match status" value="1"/>
</dbReference>
<dbReference type="InterPro" id="IPR003439">
    <property type="entry name" value="ABC_transporter-like_ATP-bd"/>
</dbReference>
<dbReference type="GO" id="GO:0022857">
    <property type="term" value="F:transmembrane transporter activity"/>
    <property type="evidence" value="ECO:0007669"/>
    <property type="project" value="TreeGrafter"/>
</dbReference>
<dbReference type="GO" id="GO:0005524">
    <property type="term" value="F:ATP binding"/>
    <property type="evidence" value="ECO:0007669"/>
    <property type="project" value="UniProtKB-KW"/>
</dbReference>
<dbReference type="GO" id="GO:0016887">
    <property type="term" value="F:ATP hydrolysis activity"/>
    <property type="evidence" value="ECO:0007669"/>
    <property type="project" value="InterPro"/>
</dbReference>
<sequence length="225" mass="24686">MSEPIIVVDNIHKSYLMGKEAVPALRGVSLEIQRGEFVCLMGPSGSGKTTLLNVLGGLDEPSRGHIAIDGTSLVSLPENDLARLRLEKMGFIFQNYNLLANFTALENVEAPMVLAKVGRKERLERANKLLERVGLGDRTHHYPSELSGGQQQRVAIARALANNPPILIGDEMTGDLDSETGFAIMRLIQELNKEGMTVVFVTHDPRMAEFAGRVIELQDGKLLKD</sequence>
<dbReference type="Pfam" id="PF00005">
    <property type="entry name" value="ABC_tran"/>
    <property type="match status" value="1"/>
</dbReference>
<gene>
    <name evidence="5" type="ORF">MNBD_CHLOROFLEXI01-4123</name>
</gene>
<keyword evidence="2" id="KW-0547">Nucleotide-binding</keyword>
<dbReference type="GO" id="GO:0005886">
    <property type="term" value="C:plasma membrane"/>
    <property type="evidence" value="ECO:0007669"/>
    <property type="project" value="TreeGrafter"/>
</dbReference>
<dbReference type="SMART" id="SM00382">
    <property type="entry name" value="AAA"/>
    <property type="match status" value="1"/>
</dbReference>
<feature type="domain" description="ABC transporter" evidence="4">
    <location>
        <begin position="6"/>
        <end position="225"/>
    </location>
</feature>
<dbReference type="PROSITE" id="PS00211">
    <property type="entry name" value="ABC_TRANSPORTER_1"/>
    <property type="match status" value="1"/>
</dbReference>
<organism evidence="5">
    <name type="scientific">hydrothermal vent metagenome</name>
    <dbReference type="NCBI Taxonomy" id="652676"/>
    <lineage>
        <taxon>unclassified sequences</taxon>
        <taxon>metagenomes</taxon>
        <taxon>ecological metagenomes</taxon>
    </lineage>
</organism>
<dbReference type="GO" id="GO:0098796">
    <property type="term" value="C:membrane protein complex"/>
    <property type="evidence" value="ECO:0007669"/>
    <property type="project" value="UniProtKB-ARBA"/>
</dbReference>
<proteinExistence type="predicted"/>
<dbReference type="InterPro" id="IPR017911">
    <property type="entry name" value="MacB-like_ATP-bd"/>
</dbReference>
<dbReference type="PANTHER" id="PTHR24220">
    <property type="entry name" value="IMPORT ATP-BINDING PROTEIN"/>
    <property type="match status" value="1"/>
</dbReference>
<dbReference type="AlphaFoldDB" id="A0A3B0VAV1"/>
<dbReference type="InterPro" id="IPR003593">
    <property type="entry name" value="AAA+_ATPase"/>
</dbReference>
<dbReference type="EMBL" id="UOEU01000682">
    <property type="protein sequence ID" value="VAW37850.1"/>
    <property type="molecule type" value="Genomic_DNA"/>
</dbReference>
<keyword evidence="1" id="KW-0813">Transport</keyword>
<evidence type="ECO:0000256" key="2">
    <source>
        <dbReference type="ARBA" id="ARBA00022741"/>
    </source>
</evidence>
<evidence type="ECO:0000256" key="3">
    <source>
        <dbReference type="ARBA" id="ARBA00022840"/>
    </source>
</evidence>
<dbReference type="InterPro" id="IPR015854">
    <property type="entry name" value="ABC_transpr_LolD-like"/>
</dbReference>
<keyword evidence="3" id="KW-0067">ATP-binding</keyword>
<dbReference type="SUPFAM" id="SSF52540">
    <property type="entry name" value="P-loop containing nucleoside triphosphate hydrolases"/>
    <property type="match status" value="1"/>
</dbReference>
<dbReference type="InterPro" id="IPR027417">
    <property type="entry name" value="P-loop_NTPase"/>
</dbReference>
<dbReference type="InterPro" id="IPR017871">
    <property type="entry name" value="ABC_transporter-like_CS"/>
</dbReference>
<name>A0A3B0VAV1_9ZZZZ</name>
<dbReference type="FunFam" id="3.40.50.300:FF:000032">
    <property type="entry name" value="Export ABC transporter ATP-binding protein"/>
    <property type="match status" value="1"/>
</dbReference>
<accession>A0A3B0VAV1</accession>
<evidence type="ECO:0000259" key="4">
    <source>
        <dbReference type="PROSITE" id="PS50893"/>
    </source>
</evidence>
<evidence type="ECO:0000313" key="5">
    <source>
        <dbReference type="EMBL" id="VAW37850.1"/>
    </source>
</evidence>
<evidence type="ECO:0000256" key="1">
    <source>
        <dbReference type="ARBA" id="ARBA00022448"/>
    </source>
</evidence>
<dbReference type="PROSITE" id="PS50893">
    <property type="entry name" value="ABC_TRANSPORTER_2"/>
    <property type="match status" value="1"/>
</dbReference>